<evidence type="ECO:0000259" key="1">
    <source>
        <dbReference type="Pfam" id="PF16804"/>
    </source>
</evidence>
<keyword evidence="3" id="KW-1185">Reference proteome</keyword>
<dbReference type="InterPro" id="IPR038692">
    <property type="entry name" value="Cthe_2751_sf"/>
</dbReference>
<sequence>MSQVQLPEHKADVDKLPALAKLPLTAEQLPPLQDMNWPVAEGVSHLLSAYPAALVPHIINVLHSDDAMWIYNVLNRIVLHSPPEVQRRYRTSLIRLATTPTNDERGEEVDMLAARILGELK</sequence>
<gene>
    <name evidence="2" type="ORF">SOASR030_06070</name>
</gene>
<evidence type="ECO:0000313" key="3">
    <source>
        <dbReference type="Proteomes" id="UP001058124"/>
    </source>
</evidence>
<accession>A0AAV5MXC4</accession>
<name>A0AAV5MXC4_9GAMM</name>
<protein>
    <recommendedName>
        <fullName evidence="1">DUF5071 domain-containing protein</fullName>
    </recommendedName>
</protein>
<proteinExistence type="predicted"/>
<evidence type="ECO:0000313" key="2">
    <source>
        <dbReference type="EMBL" id="GKX54495.1"/>
    </source>
</evidence>
<feature type="domain" description="DUF5071" evidence="1">
    <location>
        <begin position="7"/>
        <end position="117"/>
    </location>
</feature>
<dbReference type="AlphaFoldDB" id="A0AAV5MXC4"/>
<dbReference type="InterPro" id="IPR031837">
    <property type="entry name" value="DUF5071"/>
</dbReference>
<reference evidence="2" key="1">
    <citation type="submission" date="2022-06" db="EMBL/GenBank/DDBJ databases">
        <title>Draft genome sequences of Leminorella grimontii str. JCM5902.</title>
        <authorList>
            <person name="Wakabayashi Y."/>
            <person name="Kojima K."/>
        </authorList>
    </citation>
    <scope>NUCLEOTIDE SEQUENCE</scope>
    <source>
        <strain evidence="2">JCM 5902</strain>
    </source>
</reference>
<dbReference type="Gene3D" id="1.25.40.750">
    <property type="entry name" value="Domain of unknown function DUF5071"/>
    <property type="match status" value="1"/>
</dbReference>
<dbReference type="EMBL" id="BRLH01000001">
    <property type="protein sequence ID" value="GKX54495.1"/>
    <property type="molecule type" value="Genomic_DNA"/>
</dbReference>
<comment type="caution">
    <text evidence="2">The sequence shown here is derived from an EMBL/GenBank/DDBJ whole genome shotgun (WGS) entry which is preliminary data.</text>
</comment>
<dbReference type="Pfam" id="PF16804">
    <property type="entry name" value="DUF5071"/>
    <property type="match status" value="1"/>
</dbReference>
<organism evidence="2 3">
    <name type="scientific">Leminorella grimontii</name>
    <dbReference type="NCBI Taxonomy" id="82981"/>
    <lineage>
        <taxon>Bacteria</taxon>
        <taxon>Pseudomonadati</taxon>
        <taxon>Pseudomonadota</taxon>
        <taxon>Gammaproteobacteria</taxon>
        <taxon>Enterobacterales</taxon>
        <taxon>Budviciaceae</taxon>
        <taxon>Leminorella</taxon>
    </lineage>
</organism>
<dbReference type="RefSeq" id="WP_134389057.1">
    <property type="nucleotide sequence ID" value="NZ_BRLH01000001.1"/>
</dbReference>
<dbReference type="Proteomes" id="UP001058124">
    <property type="component" value="Unassembled WGS sequence"/>
</dbReference>